<dbReference type="Gene3D" id="2.40.30.130">
    <property type="match status" value="1"/>
</dbReference>
<dbReference type="InterPro" id="IPR018165">
    <property type="entry name" value="Ala-tRNA-synth_IIc_core"/>
</dbReference>
<feature type="binding site" evidence="12">
    <location>
        <position position="569"/>
    </location>
    <ligand>
        <name>Zn(2+)</name>
        <dbReference type="ChEBI" id="CHEBI:29105"/>
    </ligand>
</feature>
<dbReference type="Gene3D" id="3.30.980.10">
    <property type="entry name" value="Threonyl-trna Synthetase, Chain A, domain 2"/>
    <property type="match status" value="1"/>
</dbReference>
<dbReference type="GO" id="GO:0004813">
    <property type="term" value="F:alanine-tRNA ligase activity"/>
    <property type="evidence" value="ECO:0007669"/>
    <property type="project" value="UniProtKB-UniRule"/>
</dbReference>
<dbReference type="SUPFAM" id="SSF55186">
    <property type="entry name" value="ThrRS/AlaRS common domain"/>
    <property type="match status" value="1"/>
</dbReference>
<dbReference type="AlphaFoldDB" id="A0A1L8CNE0"/>
<dbReference type="FunFam" id="3.10.310.40:FF:000001">
    <property type="entry name" value="Alanine--tRNA ligase"/>
    <property type="match status" value="1"/>
</dbReference>
<evidence type="ECO:0000259" key="13">
    <source>
        <dbReference type="PROSITE" id="PS50860"/>
    </source>
</evidence>
<evidence type="ECO:0000256" key="4">
    <source>
        <dbReference type="ARBA" id="ARBA00022598"/>
    </source>
</evidence>
<dbReference type="Gene3D" id="3.30.930.10">
    <property type="entry name" value="Bira Bifunctional Protein, Domain 2"/>
    <property type="match status" value="1"/>
</dbReference>
<dbReference type="Proteomes" id="UP000231632">
    <property type="component" value="Unassembled WGS sequence"/>
</dbReference>
<dbReference type="EMBL" id="BDFD01000010">
    <property type="protein sequence ID" value="GAV20413.1"/>
    <property type="molecule type" value="Genomic_DNA"/>
</dbReference>
<evidence type="ECO:0000256" key="8">
    <source>
        <dbReference type="ARBA" id="ARBA00022840"/>
    </source>
</evidence>
<dbReference type="InterPro" id="IPR002318">
    <property type="entry name" value="Ala-tRNA-lgiase_IIc"/>
</dbReference>
<gene>
    <name evidence="12" type="primary">alaS</name>
    <name evidence="14" type="ORF">MMIC_P1378</name>
</gene>
<evidence type="ECO:0000256" key="2">
    <source>
        <dbReference type="ARBA" id="ARBA00008226"/>
    </source>
</evidence>
<evidence type="ECO:0000256" key="7">
    <source>
        <dbReference type="ARBA" id="ARBA00022833"/>
    </source>
</evidence>
<dbReference type="InterPro" id="IPR009000">
    <property type="entry name" value="Transl_B-barrel_sf"/>
</dbReference>
<dbReference type="Pfam" id="PF07973">
    <property type="entry name" value="tRNA_SAD"/>
    <property type="match status" value="1"/>
</dbReference>
<dbReference type="InterPro" id="IPR023033">
    <property type="entry name" value="Ala_tRNA_ligase_euk/bac"/>
</dbReference>
<evidence type="ECO:0000256" key="9">
    <source>
        <dbReference type="ARBA" id="ARBA00022884"/>
    </source>
</evidence>
<dbReference type="InterPro" id="IPR045864">
    <property type="entry name" value="aa-tRNA-synth_II/BPL/LPL"/>
</dbReference>
<proteinExistence type="inferred from homology"/>
<dbReference type="GO" id="GO:0006419">
    <property type="term" value="P:alanyl-tRNA aminoacylation"/>
    <property type="evidence" value="ECO:0007669"/>
    <property type="project" value="UniProtKB-UniRule"/>
</dbReference>
<dbReference type="PRINTS" id="PR00980">
    <property type="entry name" value="TRNASYNTHALA"/>
</dbReference>
<dbReference type="NCBIfam" id="TIGR00344">
    <property type="entry name" value="alaS"/>
    <property type="match status" value="1"/>
</dbReference>
<dbReference type="Pfam" id="PF02272">
    <property type="entry name" value="DHHA1"/>
    <property type="match status" value="1"/>
</dbReference>
<keyword evidence="3 12" id="KW-0820">tRNA-binding</keyword>
<dbReference type="Pfam" id="PF01411">
    <property type="entry name" value="tRNA-synt_2c"/>
    <property type="match status" value="1"/>
</dbReference>
<keyword evidence="9 12" id="KW-0694">RNA-binding</keyword>
<keyword evidence="8 12" id="KW-0067">ATP-binding</keyword>
<comment type="function">
    <text evidence="12">Catalyzes the attachment of alanine to tRNA(Ala) in a two-step reaction: alanine is first activated by ATP to form Ala-AMP and then transferred to the acceptor end of tRNA(Ala). Also edits incorrectly charged Ser-tRNA(Ala) and Gly-tRNA(Ala) via its editing domain.</text>
</comment>
<dbReference type="SUPFAM" id="SSF50447">
    <property type="entry name" value="Translation proteins"/>
    <property type="match status" value="1"/>
</dbReference>
<reference evidence="14 15" key="1">
    <citation type="journal article" date="2017" name="Arch. Microbiol.">
        <title>Mariprofundus micogutta sp. nov., a novel iron-oxidizing zetaproteobacterium isolated from a deep-sea hydrothermal field at the Bayonnaise knoll of the Izu-Ogasawara arc, and a description of Mariprofundales ord. nov. and Zetaproteobacteria classis nov.</title>
        <authorList>
            <person name="Makita H."/>
            <person name="Tanaka E."/>
            <person name="Mitsunobu S."/>
            <person name="Miyazaki M."/>
            <person name="Nunoura T."/>
            <person name="Uematsu K."/>
            <person name="Takaki Y."/>
            <person name="Nishi S."/>
            <person name="Shimamura S."/>
            <person name="Takai K."/>
        </authorList>
    </citation>
    <scope>NUCLEOTIDE SEQUENCE [LARGE SCALE GENOMIC DNA]</scope>
    <source>
        <strain evidence="14 15">ET2</strain>
    </source>
</reference>
<dbReference type="STRING" id="1921010.MMIC_P1378"/>
<dbReference type="PANTHER" id="PTHR11777:SF9">
    <property type="entry name" value="ALANINE--TRNA LIGASE, CYTOPLASMIC"/>
    <property type="match status" value="1"/>
</dbReference>
<comment type="catalytic activity">
    <reaction evidence="12">
        <text>tRNA(Ala) + L-alanine + ATP = L-alanyl-tRNA(Ala) + AMP + diphosphate</text>
        <dbReference type="Rhea" id="RHEA:12540"/>
        <dbReference type="Rhea" id="RHEA-COMP:9657"/>
        <dbReference type="Rhea" id="RHEA-COMP:9923"/>
        <dbReference type="ChEBI" id="CHEBI:30616"/>
        <dbReference type="ChEBI" id="CHEBI:33019"/>
        <dbReference type="ChEBI" id="CHEBI:57972"/>
        <dbReference type="ChEBI" id="CHEBI:78442"/>
        <dbReference type="ChEBI" id="CHEBI:78497"/>
        <dbReference type="ChEBI" id="CHEBI:456215"/>
        <dbReference type="EC" id="6.1.1.7"/>
    </reaction>
</comment>
<evidence type="ECO:0000256" key="1">
    <source>
        <dbReference type="ARBA" id="ARBA00004496"/>
    </source>
</evidence>
<dbReference type="FunFam" id="3.30.930.10:FF:000004">
    <property type="entry name" value="Alanine--tRNA ligase"/>
    <property type="match status" value="1"/>
</dbReference>
<dbReference type="HAMAP" id="MF_00036_B">
    <property type="entry name" value="Ala_tRNA_synth_B"/>
    <property type="match status" value="1"/>
</dbReference>
<feature type="binding site" evidence="12">
    <location>
        <position position="670"/>
    </location>
    <ligand>
        <name>Zn(2+)</name>
        <dbReference type="ChEBI" id="CHEBI:29105"/>
    </ligand>
</feature>
<dbReference type="Gene3D" id="3.10.310.40">
    <property type="match status" value="1"/>
</dbReference>
<dbReference type="SMART" id="SM00863">
    <property type="entry name" value="tRNA_SAD"/>
    <property type="match status" value="1"/>
</dbReference>
<comment type="cofactor">
    <cofactor evidence="12">
        <name>Zn(2+)</name>
        <dbReference type="ChEBI" id="CHEBI:29105"/>
    </cofactor>
    <text evidence="12">Binds 1 zinc ion per subunit.</text>
</comment>
<protein>
    <recommendedName>
        <fullName evidence="12">Alanine--tRNA ligase</fullName>
        <ecNumber evidence="12">6.1.1.7</ecNumber>
    </recommendedName>
    <alternativeName>
        <fullName evidence="12">Alanyl-tRNA synthetase</fullName>
        <shortName evidence="12">AlaRS</shortName>
    </alternativeName>
</protein>
<dbReference type="FunFam" id="3.30.54.20:FF:000001">
    <property type="entry name" value="Alanine--tRNA ligase"/>
    <property type="match status" value="1"/>
</dbReference>
<organism evidence="14 15">
    <name type="scientific">Mariprofundus micogutta</name>
    <dbReference type="NCBI Taxonomy" id="1921010"/>
    <lineage>
        <taxon>Bacteria</taxon>
        <taxon>Pseudomonadati</taxon>
        <taxon>Pseudomonadota</taxon>
        <taxon>Candidatius Mariprofundia</taxon>
        <taxon>Mariprofundales</taxon>
        <taxon>Mariprofundaceae</taxon>
        <taxon>Mariprofundus</taxon>
    </lineage>
</organism>
<keyword evidence="15" id="KW-1185">Reference proteome</keyword>
<evidence type="ECO:0000256" key="11">
    <source>
        <dbReference type="ARBA" id="ARBA00023146"/>
    </source>
</evidence>
<dbReference type="EC" id="6.1.1.7" evidence="12"/>
<dbReference type="GO" id="GO:0002161">
    <property type="term" value="F:aminoacyl-tRNA deacylase activity"/>
    <property type="evidence" value="ECO:0007669"/>
    <property type="project" value="TreeGrafter"/>
</dbReference>
<dbReference type="GO" id="GO:0045892">
    <property type="term" value="P:negative regulation of DNA-templated transcription"/>
    <property type="evidence" value="ECO:0007669"/>
    <property type="project" value="TreeGrafter"/>
</dbReference>
<feature type="domain" description="Alanyl-transfer RNA synthetases family profile" evidence="13">
    <location>
        <begin position="1"/>
        <end position="709"/>
    </location>
</feature>
<keyword evidence="7 12" id="KW-0862">Zinc</keyword>
<dbReference type="CDD" id="cd00673">
    <property type="entry name" value="AlaRS_core"/>
    <property type="match status" value="1"/>
</dbReference>
<dbReference type="RefSeq" id="WP_072659726.1">
    <property type="nucleotide sequence ID" value="NZ_BDFD01000010.1"/>
</dbReference>
<comment type="similarity">
    <text evidence="2 12">Belongs to the class-II aminoacyl-tRNA synthetase family.</text>
</comment>
<dbReference type="Gene3D" id="3.30.54.20">
    <property type="match status" value="1"/>
</dbReference>
<comment type="domain">
    <text evidence="12">Consists of three domains; the N-terminal catalytic domain, the editing domain and the C-terminal C-Ala domain. The editing domain removes incorrectly charged amino acids, while the C-Ala domain, along with tRNA(Ala), serves as a bridge to cooperatively bring together the editing and aminoacylation centers thus stimulating deacylation of misacylated tRNAs.</text>
</comment>
<dbReference type="InterPro" id="IPR018164">
    <property type="entry name" value="Ala-tRNA-synth_IIc_N"/>
</dbReference>
<keyword evidence="4 12" id="KW-0436">Ligase</keyword>
<dbReference type="Gene3D" id="6.10.250.550">
    <property type="match status" value="1"/>
</dbReference>
<evidence type="ECO:0000313" key="14">
    <source>
        <dbReference type="EMBL" id="GAV20413.1"/>
    </source>
</evidence>
<dbReference type="SUPFAM" id="SSF101353">
    <property type="entry name" value="Putative anticodon-binding domain of alanyl-tRNA synthetase (AlaRS)"/>
    <property type="match status" value="1"/>
</dbReference>
<dbReference type="GO" id="GO:0000049">
    <property type="term" value="F:tRNA binding"/>
    <property type="evidence" value="ECO:0007669"/>
    <property type="project" value="UniProtKB-KW"/>
</dbReference>
<dbReference type="InterPro" id="IPR018162">
    <property type="entry name" value="Ala-tRNA-ligase_IIc_anticod-bd"/>
</dbReference>
<feature type="binding site" evidence="12">
    <location>
        <position position="565"/>
    </location>
    <ligand>
        <name>Zn(2+)</name>
        <dbReference type="ChEBI" id="CHEBI:29105"/>
    </ligand>
</feature>
<dbReference type="GO" id="GO:0005829">
    <property type="term" value="C:cytosol"/>
    <property type="evidence" value="ECO:0007669"/>
    <property type="project" value="TreeGrafter"/>
</dbReference>
<comment type="caution">
    <text evidence="14">The sequence shown here is derived from an EMBL/GenBank/DDBJ whole genome shotgun (WGS) entry which is preliminary data.</text>
</comment>
<keyword evidence="6 12" id="KW-0547">Nucleotide-binding</keyword>
<keyword evidence="11 12" id="KW-0030">Aminoacyl-tRNA synthetase</keyword>
<dbReference type="OrthoDB" id="5287137at2"/>
<evidence type="ECO:0000313" key="15">
    <source>
        <dbReference type="Proteomes" id="UP000231632"/>
    </source>
</evidence>
<name>A0A1L8CNE0_9PROT</name>
<evidence type="ECO:0000256" key="3">
    <source>
        <dbReference type="ARBA" id="ARBA00022555"/>
    </source>
</evidence>
<keyword evidence="5 12" id="KW-0479">Metal-binding</keyword>
<accession>A0A1L8CNE0</accession>
<dbReference type="GO" id="GO:0008270">
    <property type="term" value="F:zinc ion binding"/>
    <property type="evidence" value="ECO:0007669"/>
    <property type="project" value="UniProtKB-UniRule"/>
</dbReference>
<feature type="binding site" evidence="12">
    <location>
        <position position="666"/>
    </location>
    <ligand>
        <name>Zn(2+)</name>
        <dbReference type="ChEBI" id="CHEBI:29105"/>
    </ligand>
</feature>
<dbReference type="InterPro" id="IPR003156">
    <property type="entry name" value="DHHA1_dom"/>
</dbReference>
<evidence type="ECO:0000256" key="5">
    <source>
        <dbReference type="ARBA" id="ARBA00022723"/>
    </source>
</evidence>
<comment type="subcellular location">
    <subcellularLocation>
        <location evidence="1 12">Cytoplasm</location>
    </subcellularLocation>
</comment>
<dbReference type="GO" id="GO:0005524">
    <property type="term" value="F:ATP binding"/>
    <property type="evidence" value="ECO:0007669"/>
    <property type="project" value="UniProtKB-UniRule"/>
</dbReference>
<evidence type="ECO:0000256" key="12">
    <source>
        <dbReference type="HAMAP-Rule" id="MF_00036"/>
    </source>
</evidence>
<dbReference type="SUPFAM" id="SSF55681">
    <property type="entry name" value="Class II aaRS and biotin synthetases"/>
    <property type="match status" value="1"/>
</dbReference>
<dbReference type="PANTHER" id="PTHR11777">
    <property type="entry name" value="ALANYL-TRNA SYNTHETASE"/>
    <property type="match status" value="1"/>
</dbReference>
<keyword evidence="10 12" id="KW-0648">Protein biosynthesis</keyword>
<dbReference type="FunFam" id="3.30.980.10:FF:000004">
    <property type="entry name" value="Alanine--tRNA ligase, cytoplasmic"/>
    <property type="match status" value="1"/>
</dbReference>
<evidence type="ECO:0000256" key="10">
    <source>
        <dbReference type="ARBA" id="ARBA00022917"/>
    </source>
</evidence>
<dbReference type="FunFam" id="2.40.30.130:FF:000001">
    <property type="entry name" value="Alanine--tRNA ligase"/>
    <property type="match status" value="1"/>
</dbReference>
<keyword evidence="12" id="KW-0963">Cytoplasm</keyword>
<dbReference type="InterPro" id="IPR012947">
    <property type="entry name" value="tRNA_SAD"/>
</dbReference>
<dbReference type="InterPro" id="IPR050058">
    <property type="entry name" value="Ala-tRNA_ligase"/>
</dbReference>
<dbReference type="InterPro" id="IPR018163">
    <property type="entry name" value="Thr/Ala-tRNA-synth_IIc_edit"/>
</dbReference>
<dbReference type="PROSITE" id="PS50860">
    <property type="entry name" value="AA_TRNA_LIGASE_II_ALA"/>
    <property type="match status" value="1"/>
</dbReference>
<sequence>MKTSEIRQKFLDYFVSKGHEAVDSSSLVPHGDPTLMFTNAGMVPFKHVFLGNESRPYVTATSSQKCVRAGGKHNDLENVGHTARHHTFFEMLGNFSFGDYFKHDAIRYAWEFLTVDLKLEPARLFVTVFEDDDEAYDIWTKEIGVPEDKIARIGAKDNFWSMGDTGPCGPCSEIFFDHGADVWGGPPGTPEEDGDRYVEIWNLVFMQYDRDEEGTLNPLPKPSVDTGMGLERVAAVMQGVHNNYDIDLFKSLIAKACDITGVRFGANAEQDVSLRVLADHLRSVSFLLADGVLPSNEGRGFVLRRILRRACRHGRLIGMQEAFIYKLVEALVSEMGAHYTELKDNQANIEQVIRIEEERFIKTLDKGLKLVEQAVADAGEGGTIPGQTLFTLYDTFGFPTDLTADILKGSDIHLDMAGFETCMEEQRTRARAAWGGSGESALPKAVFELREERGPTEFLGYSTLVAEGVISGLIKDGAAVEALNEGDEAWLICNQTPFYGESGGQVGDSGVITSEGSEFVVSDTKKLLSDLVVHVGKVSRGSIKSGGIAHLSVETDRRDAIRRNHTATHLMHSVLRDVLGDHVKQAGSLVNPERLRFDFNHFQPVSGEDVARIEAAVNAAVWSNDSVETKLMTQDEAVASGAMALFGEKYGDEVRVVSAGFSTELCGGTHVSRTGDIGPFRIVSETGIAAGVRRIEAVTGPAAYQSFVADIGTLNETAGSLKVRPFEAAEAVANLQAKLKETEKDLASLRARQATGLLDDLVKQAVDVNGVNLLAAEVSGVKDMRDFMDKAKGKLKSGVLVFGMKNGAKVQLVAGVTADLTGQFHAGNIVREVAMICGGKGGGKPDMAMAGGTEPDKLQDALASVSGLLKE</sequence>
<evidence type="ECO:0000256" key="6">
    <source>
        <dbReference type="ARBA" id="ARBA00022741"/>
    </source>
</evidence>